<organism evidence="1 2">
    <name type="scientific">Aquicoccus porphyridii</name>
    <dbReference type="NCBI Taxonomy" id="1852029"/>
    <lineage>
        <taxon>Bacteria</taxon>
        <taxon>Pseudomonadati</taxon>
        <taxon>Pseudomonadota</taxon>
        <taxon>Alphaproteobacteria</taxon>
        <taxon>Rhodobacterales</taxon>
        <taxon>Paracoccaceae</taxon>
        <taxon>Aquicoccus</taxon>
    </lineage>
</organism>
<dbReference type="EMBL" id="VINQ01000021">
    <property type="protein sequence ID" value="KAA0909978.1"/>
    <property type="molecule type" value="Genomic_DNA"/>
</dbReference>
<keyword evidence="2" id="KW-1185">Reference proteome</keyword>
<evidence type="ECO:0000313" key="2">
    <source>
        <dbReference type="Proteomes" id="UP000325291"/>
    </source>
</evidence>
<gene>
    <name evidence="1" type="ORF">FLO80_19220</name>
</gene>
<sequence>MGRALANFEAAGWGAITPHPVDFRTGRFSAGIGWGLVGNLEVLNIAIKEWVGRLAYRLAGR</sequence>
<name>A0A5A9YYN9_9RHOB</name>
<dbReference type="AlphaFoldDB" id="A0A5A9YYN9"/>
<proteinExistence type="predicted"/>
<evidence type="ECO:0000313" key="1">
    <source>
        <dbReference type="EMBL" id="KAA0909978.1"/>
    </source>
</evidence>
<protein>
    <submittedName>
        <fullName evidence="1">Uncharacterized protein</fullName>
    </submittedName>
</protein>
<accession>A0A5A9YYN9</accession>
<dbReference type="Proteomes" id="UP000325291">
    <property type="component" value="Unassembled WGS sequence"/>
</dbReference>
<reference evidence="1 2" key="1">
    <citation type="submission" date="2019-07" db="EMBL/GenBank/DDBJ databases">
        <title>Aquicoccus porphyridii gen. nov., sp. nov., isolated from a small marine red alga, Porphyridium marinum.</title>
        <authorList>
            <person name="Liu L."/>
        </authorList>
    </citation>
    <scope>NUCLEOTIDE SEQUENCE [LARGE SCALE GENOMIC DNA]</scope>
    <source>
        <strain evidence="1 2">L1 8-17</strain>
    </source>
</reference>
<comment type="caution">
    <text evidence="1">The sequence shown here is derived from an EMBL/GenBank/DDBJ whole genome shotgun (WGS) entry which is preliminary data.</text>
</comment>